<proteinExistence type="predicted"/>
<keyword evidence="1" id="KW-1133">Transmembrane helix</keyword>
<evidence type="ECO:0000313" key="2">
    <source>
        <dbReference type="EMBL" id="EER74354.1"/>
    </source>
</evidence>
<sequence length="152" mass="16318">GNHSIQITNGKFDSVSVKKVLKTFGVNISSDSFENILDAAISGSGISLSSDLMDGELHVLTVSSDGSELGLELVVKELKNEILDAEFEIKLTVKINVDSMSQKLKKVYSYIKNIASASLNPDNNVALDKVVNLVTFIILIVILIGSRGVIPV</sequence>
<protein>
    <submittedName>
        <fullName evidence="2">Uncharacterized protein</fullName>
    </submittedName>
</protein>
<dbReference type="AlphaFoldDB" id="C5RBT5"/>
<feature type="non-terminal residue" evidence="2">
    <location>
        <position position="1"/>
    </location>
</feature>
<feature type="transmembrane region" description="Helical" evidence="1">
    <location>
        <begin position="130"/>
        <end position="150"/>
    </location>
</feature>
<reference evidence="2 3" key="1">
    <citation type="submission" date="2009-04" db="EMBL/GenBank/DDBJ databases">
        <authorList>
            <person name="Qin X."/>
            <person name="Bachman B."/>
            <person name="Battles P."/>
            <person name="Bell A."/>
            <person name="Bess C."/>
            <person name="Bickham C."/>
            <person name="Chaboub L."/>
            <person name="Chen D."/>
            <person name="Coyle M."/>
            <person name="Deiros D.R."/>
            <person name="Dinh H."/>
            <person name="Forbes L."/>
            <person name="Fowler G."/>
            <person name="Francisco L."/>
            <person name="Fu Q."/>
            <person name="Gubbala S."/>
            <person name="Hale W."/>
            <person name="Han Y."/>
            <person name="Hemphill L."/>
            <person name="Highlander S.K."/>
            <person name="Hirani K."/>
            <person name="Hogues M."/>
            <person name="Jackson L."/>
            <person name="Jakkamsetti A."/>
            <person name="Javaid M."/>
            <person name="Jiang H."/>
            <person name="Korchina V."/>
            <person name="Kovar C."/>
            <person name="Lara F."/>
            <person name="Lee S."/>
            <person name="Mata R."/>
            <person name="Mathew T."/>
            <person name="Moen C."/>
            <person name="Morales K."/>
            <person name="Munidasa M."/>
            <person name="Nazareth L."/>
            <person name="Ngo R."/>
            <person name="Nguyen L."/>
            <person name="Okwuonu G."/>
            <person name="Ongeri F."/>
            <person name="Patil S."/>
            <person name="Petrosino J."/>
            <person name="Pham C."/>
            <person name="Pham P."/>
            <person name="Pu L.-L."/>
            <person name="Puazo M."/>
            <person name="Raj R."/>
            <person name="Reid J."/>
            <person name="Rouhana J."/>
            <person name="Saada N."/>
            <person name="Shang Y."/>
            <person name="Simmons D."/>
            <person name="Thornton R."/>
            <person name="Warren J."/>
            <person name="Weissenberger G."/>
            <person name="Zhang J."/>
            <person name="Zhang L."/>
            <person name="Zhou C."/>
            <person name="Zhu D."/>
            <person name="Muzny D."/>
            <person name="Worley K."/>
            <person name="Gibbs R."/>
        </authorList>
    </citation>
    <scope>NUCLEOTIDE SEQUENCE [LARGE SCALE GENOMIC DNA]</scope>
    <source>
        <strain evidence="2 3">ATCC 33313</strain>
    </source>
</reference>
<dbReference type="EMBL" id="ACKU01000025">
    <property type="protein sequence ID" value="EER74354.1"/>
    <property type="molecule type" value="Genomic_DNA"/>
</dbReference>
<organism evidence="2 3">
    <name type="scientific">Weissella paramesenteroides ATCC 33313</name>
    <dbReference type="NCBI Taxonomy" id="585506"/>
    <lineage>
        <taxon>Bacteria</taxon>
        <taxon>Bacillati</taxon>
        <taxon>Bacillota</taxon>
        <taxon>Bacilli</taxon>
        <taxon>Lactobacillales</taxon>
        <taxon>Lactobacillaceae</taxon>
        <taxon>Weissella</taxon>
    </lineage>
</organism>
<evidence type="ECO:0000256" key="1">
    <source>
        <dbReference type="SAM" id="Phobius"/>
    </source>
</evidence>
<dbReference type="HOGENOM" id="CLU_1717255_0_0_9"/>
<gene>
    <name evidence="2" type="ORF">HMPREF0877_1431</name>
</gene>
<name>C5RBT5_WEIPA</name>
<accession>C5RBT5</accession>
<dbReference type="Proteomes" id="UP000004528">
    <property type="component" value="Unassembled WGS sequence"/>
</dbReference>
<keyword evidence="3" id="KW-1185">Reference proteome</keyword>
<comment type="caution">
    <text evidence="2">The sequence shown here is derived from an EMBL/GenBank/DDBJ whole genome shotgun (WGS) entry which is preliminary data.</text>
</comment>
<keyword evidence="1" id="KW-0812">Transmembrane</keyword>
<dbReference type="RefSeq" id="WP_002827203.1">
    <property type="nucleotide sequence ID" value="NZ_GG697128.1"/>
</dbReference>
<evidence type="ECO:0000313" key="3">
    <source>
        <dbReference type="Proteomes" id="UP000004528"/>
    </source>
</evidence>
<keyword evidence="1" id="KW-0472">Membrane</keyword>